<accession>A0A5J4KYI1</accession>
<dbReference type="EMBL" id="BLAB01000001">
    <property type="protein sequence ID" value="GER94658.1"/>
    <property type="molecule type" value="Genomic_DNA"/>
</dbReference>
<comment type="caution">
    <text evidence="1">The sequence shown here is derived from an EMBL/GenBank/DDBJ whole genome shotgun (WGS) entry which is preliminary data.</text>
</comment>
<organism evidence="1">
    <name type="scientific">hot springs metagenome</name>
    <dbReference type="NCBI Taxonomy" id="433727"/>
    <lineage>
        <taxon>unclassified sequences</taxon>
        <taxon>metagenomes</taxon>
        <taxon>ecological metagenomes</taxon>
    </lineage>
</organism>
<name>A0A5J4KYI1_9ZZZZ</name>
<gene>
    <name evidence="1" type="ORF">A45J_2422</name>
</gene>
<proteinExistence type="predicted"/>
<protein>
    <submittedName>
        <fullName evidence="1">Uncharacterized protein</fullName>
    </submittedName>
</protein>
<evidence type="ECO:0000313" key="1">
    <source>
        <dbReference type="EMBL" id="GER94658.1"/>
    </source>
</evidence>
<sequence length="77" mass="9125">MCYASEKEQKLSILLRDAISKAQDITFQSSIFNQCVNKKYFQDLFYSRVVGRFLCILGYINHELQRGRRIEDIKLDD</sequence>
<dbReference type="AlphaFoldDB" id="A0A5J4KYI1"/>
<reference evidence="1" key="1">
    <citation type="submission" date="2019-10" db="EMBL/GenBank/DDBJ databases">
        <title>Metagenomic sequencing of thiosulfate-disproportionating enrichment culture.</title>
        <authorList>
            <person name="Umezawa K."/>
            <person name="Kojima H."/>
            <person name="Fukui M."/>
        </authorList>
    </citation>
    <scope>NUCLEOTIDE SEQUENCE</scope>
    <source>
        <strain evidence="1">45J</strain>
    </source>
</reference>